<evidence type="ECO:0000313" key="6">
    <source>
        <dbReference type="Proteomes" id="UP000289437"/>
    </source>
</evidence>
<accession>A0A4Q0SXJ9</accession>
<gene>
    <name evidence="5" type="ORF">GRAN_3824</name>
</gene>
<feature type="region of interest" description="Disordered" evidence="3">
    <location>
        <begin position="201"/>
        <end position="226"/>
    </location>
</feature>
<dbReference type="PANTHER" id="PTHR43817:SF1">
    <property type="entry name" value="HYDROLASE, FAMILY 43, PUTATIVE (AFU_ORTHOLOGUE AFUA_3G01660)-RELATED"/>
    <property type="match status" value="1"/>
</dbReference>
<feature type="chain" id="PRO_5020331905" evidence="4">
    <location>
        <begin position="30"/>
        <end position="1012"/>
    </location>
</feature>
<dbReference type="OrthoDB" id="9761519at2"/>
<reference evidence="6" key="2">
    <citation type="submission" date="2019-02" db="EMBL/GenBank/DDBJ databases">
        <title>Granulicella sibirica sp. nov., a psychrotolerant acidobacterium isolated from an organic soil layer in forested tundra, West Siberia.</title>
        <authorList>
            <person name="Oshkin I.Y."/>
            <person name="Kulichevskaya I.S."/>
            <person name="Rijpstra W.I.C."/>
            <person name="Sinninghe Damste J.S."/>
            <person name="Rakitin A.L."/>
            <person name="Ravin N.V."/>
            <person name="Dedysh S.N."/>
        </authorList>
    </citation>
    <scope>NUCLEOTIDE SEQUENCE [LARGE SCALE GENOMIC DNA]</scope>
    <source>
        <strain evidence="6">AF10</strain>
    </source>
</reference>
<dbReference type="EMBL" id="RDSM01000003">
    <property type="protein sequence ID" value="RXH54720.1"/>
    <property type="molecule type" value="Genomic_DNA"/>
</dbReference>
<keyword evidence="2" id="KW-0378">Hydrolase</keyword>
<evidence type="ECO:0000256" key="1">
    <source>
        <dbReference type="ARBA" id="ARBA00022729"/>
    </source>
</evidence>
<evidence type="ECO:0000256" key="4">
    <source>
        <dbReference type="SAM" id="SignalP"/>
    </source>
</evidence>
<evidence type="ECO:0000256" key="3">
    <source>
        <dbReference type="SAM" id="MobiDB-lite"/>
    </source>
</evidence>
<sequence>MSVTKTLFRPYRAWWAAALWMAMPWTMTAQPQGDGTDRTPSLSSLREGFLEPPSEARLRCYWWWLNGNTDKPTITHDLEEMKAKGFGGALLVDANGADQVGNHPVPAGPTFGSPAWVELFTHALKEADRLGLEITLNITSGWNLGGPDVTPEQASKLLTWTRTEVKGESQDSIKLAAPASRNGYYRQIAVLAYPLQHGSALAAQPDDRQGDRHTAEQEVSQDKAGDRAAARALQTLRFRSAAAESGFSMPDGSALLNDGLGQQFAGDPGFADTPASGVVDLTAQTSADGVLGWKAPAGTWEVLRIGYTDSDARVSTASGAWQGLAIDYMSSEAFDQYWEHTVEPLLTAAKPYSSLKYLATDSWELGGTNWTPKFREQFRRLRGYDPVPWLPVVAGRVVGDRAQSTRFLTDLRRTVADLIVSEHYDVFAEKAKAHGMGVEAESGGPHGAPIDALETFRHAAVPQTEFWSENPHRNTDIERFFTKEGASAANIYGQRFVAQEGETSIGPQWSESLATDLKPSFDMAITEGMNRLVWHEFTSSPAVTGVPGQEYFAGTHLNPKVTWWNAGGAFFTYLNRAQYMMQQGSAVDDVLYFYGDNVPNFVRLKADDPAHVLPGYDYDVTDDDALLRTIRVDGRELVGPSGVRWRVLALPRTRRASAAVLELALRFVQGGGVLVGLPVESSTGNATPAEEARMSTLIHSLWDGCGSGGSHAVGRGLVFCTDKTREALTALKVEPDFEVVGIGATLKASYGATSGGLDYVHRRIGSTEVYFLRNASQEAVSFRGVFRVPQRRVEVWDGVSGAMQPVRGEVSTDGRMTVPLSLGAFGSAFVVFNDAAPMPEATLPTIVTAPIQATWSVTFQANRGAPPGSIAMPALTSWTESSNAGVRYFSGSGTYRAKVRAPVWSPGDGVSLQFGDVREIARVRVNGKDAGTVWAKPYMLRVDSLLHPGENEIEVEVTNLWPNRIIGDLQPGNDRTYTSTNITRYKADSPLLPSGLIGPVEWVVEPRSSRRK</sequence>
<name>A0A4Q0SXJ9_9BACT</name>
<dbReference type="InterPro" id="IPR008979">
    <property type="entry name" value="Galactose-bd-like_sf"/>
</dbReference>
<dbReference type="GO" id="GO:0016787">
    <property type="term" value="F:hydrolase activity"/>
    <property type="evidence" value="ECO:0007669"/>
    <property type="project" value="UniProtKB-KW"/>
</dbReference>
<organism evidence="5 6">
    <name type="scientific">Granulicella sibirica</name>
    <dbReference type="NCBI Taxonomy" id="2479048"/>
    <lineage>
        <taxon>Bacteria</taxon>
        <taxon>Pseudomonadati</taxon>
        <taxon>Acidobacteriota</taxon>
        <taxon>Terriglobia</taxon>
        <taxon>Terriglobales</taxon>
        <taxon>Acidobacteriaceae</taxon>
        <taxon>Granulicella</taxon>
    </lineage>
</organism>
<comment type="caution">
    <text evidence="5">The sequence shown here is derived from an EMBL/GenBank/DDBJ whole genome shotgun (WGS) entry which is preliminary data.</text>
</comment>
<dbReference type="Pfam" id="PF17132">
    <property type="entry name" value="Glyco_hydro_106"/>
    <property type="match status" value="1"/>
</dbReference>
<dbReference type="Gene3D" id="2.60.120.260">
    <property type="entry name" value="Galactose-binding domain-like"/>
    <property type="match status" value="1"/>
</dbReference>
<protein>
    <submittedName>
        <fullName evidence="5">Putative alpha-L-rhamnosidase</fullName>
    </submittedName>
</protein>
<dbReference type="RefSeq" id="WP_128914465.1">
    <property type="nucleotide sequence ID" value="NZ_RDSM01000003.1"/>
</dbReference>
<dbReference type="AlphaFoldDB" id="A0A4Q0SXJ9"/>
<proteinExistence type="predicted"/>
<dbReference type="PANTHER" id="PTHR43817">
    <property type="entry name" value="GLYCOSYL HYDROLASE"/>
    <property type="match status" value="1"/>
</dbReference>
<feature type="signal peptide" evidence="4">
    <location>
        <begin position="1"/>
        <end position="29"/>
    </location>
</feature>
<evidence type="ECO:0000313" key="5">
    <source>
        <dbReference type="EMBL" id="RXH54720.1"/>
    </source>
</evidence>
<dbReference type="NCBIfam" id="NF045579">
    <property type="entry name" value="rhamnoside_JR"/>
    <property type="match status" value="1"/>
</dbReference>
<keyword evidence="1 4" id="KW-0732">Signal</keyword>
<evidence type="ECO:0000256" key="2">
    <source>
        <dbReference type="ARBA" id="ARBA00022801"/>
    </source>
</evidence>
<keyword evidence="6" id="KW-1185">Reference proteome</keyword>
<dbReference type="Proteomes" id="UP000289437">
    <property type="component" value="Unassembled WGS sequence"/>
</dbReference>
<dbReference type="SUPFAM" id="SSF49785">
    <property type="entry name" value="Galactose-binding domain-like"/>
    <property type="match status" value="1"/>
</dbReference>
<feature type="compositionally biased region" description="Basic and acidic residues" evidence="3">
    <location>
        <begin position="205"/>
        <end position="226"/>
    </location>
</feature>
<reference evidence="5 6" key="1">
    <citation type="submission" date="2018-11" db="EMBL/GenBank/DDBJ databases">
        <authorList>
            <person name="Mardanov A.V."/>
            <person name="Ravin N.V."/>
            <person name="Dedysh S.N."/>
        </authorList>
    </citation>
    <scope>NUCLEOTIDE SEQUENCE [LARGE SCALE GENOMIC DNA]</scope>
    <source>
        <strain evidence="5 6">AF10</strain>
    </source>
</reference>